<evidence type="ECO:0000313" key="2">
    <source>
        <dbReference type="Proteomes" id="UP001596495"/>
    </source>
</evidence>
<accession>A0ABW2RDX1</accession>
<name>A0ABW2RDX1_9BURK</name>
<dbReference type="RefSeq" id="WP_382259759.1">
    <property type="nucleotide sequence ID" value="NZ_JBHTBX010000015.1"/>
</dbReference>
<dbReference type="EMBL" id="JBHTBX010000015">
    <property type="protein sequence ID" value="MFC7436247.1"/>
    <property type="molecule type" value="Genomic_DNA"/>
</dbReference>
<organism evidence="1 2">
    <name type="scientific">Hydrogenophaga bisanensis</name>
    <dbReference type="NCBI Taxonomy" id="439611"/>
    <lineage>
        <taxon>Bacteria</taxon>
        <taxon>Pseudomonadati</taxon>
        <taxon>Pseudomonadota</taxon>
        <taxon>Betaproteobacteria</taxon>
        <taxon>Burkholderiales</taxon>
        <taxon>Comamonadaceae</taxon>
        <taxon>Hydrogenophaga</taxon>
    </lineage>
</organism>
<evidence type="ECO:0000313" key="1">
    <source>
        <dbReference type="EMBL" id="MFC7436247.1"/>
    </source>
</evidence>
<comment type="caution">
    <text evidence="1">The sequence shown here is derived from an EMBL/GenBank/DDBJ whole genome shotgun (WGS) entry which is preliminary data.</text>
</comment>
<reference evidence="2" key="1">
    <citation type="journal article" date="2019" name="Int. J. Syst. Evol. Microbiol.">
        <title>The Global Catalogue of Microorganisms (GCM) 10K type strain sequencing project: providing services to taxonomists for standard genome sequencing and annotation.</title>
        <authorList>
            <consortium name="The Broad Institute Genomics Platform"/>
            <consortium name="The Broad Institute Genome Sequencing Center for Infectious Disease"/>
            <person name="Wu L."/>
            <person name="Ma J."/>
        </authorList>
    </citation>
    <scope>NUCLEOTIDE SEQUENCE [LARGE SCALE GENOMIC DNA]</scope>
    <source>
        <strain evidence="2">CCUG 54518</strain>
    </source>
</reference>
<sequence>MLNTRDHVSPNHWNVARFERWDKMAPEQEFALIAVVLAFFVADVQLKRKAMLAWSKLKLARHPVALFISSKAMSELRVVPDGVQERYCALFMYLVDSVEPDARFVVDEWGAFEVKLPWGDTFSGDAYGQFPLYLDANALNKRLELLKEDVHELA</sequence>
<keyword evidence="2" id="KW-1185">Reference proteome</keyword>
<protein>
    <submittedName>
        <fullName evidence="1">Uncharacterized protein</fullName>
    </submittedName>
</protein>
<dbReference type="Proteomes" id="UP001596495">
    <property type="component" value="Unassembled WGS sequence"/>
</dbReference>
<gene>
    <name evidence="1" type="ORF">ACFQNJ_17195</name>
</gene>
<proteinExistence type="predicted"/>